<name>A0ABW2H689_9ACTN</name>
<comment type="caution">
    <text evidence="1">The sequence shown here is derived from an EMBL/GenBank/DDBJ whole genome shotgun (WGS) entry which is preliminary data.</text>
</comment>
<dbReference type="Gene3D" id="3.40.630.30">
    <property type="match status" value="1"/>
</dbReference>
<dbReference type="RefSeq" id="WP_376809673.1">
    <property type="nucleotide sequence ID" value="NZ_JBHTAC010000046.1"/>
</dbReference>
<evidence type="ECO:0000313" key="2">
    <source>
        <dbReference type="Proteomes" id="UP001596392"/>
    </source>
</evidence>
<protein>
    <submittedName>
        <fullName evidence="1">GNAT family N-acetyltransferase</fullName>
    </submittedName>
</protein>
<organism evidence="1 2">
    <name type="scientific">Catellatospora aurea</name>
    <dbReference type="NCBI Taxonomy" id="1337874"/>
    <lineage>
        <taxon>Bacteria</taxon>
        <taxon>Bacillati</taxon>
        <taxon>Actinomycetota</taxon>
        <taxon>Actinomycetes</taxon>
        <taxon>Micromonosporales</taxon>
        <taxon>Micromonosporaceae</taxon>
        <taxon>Catellatospora</taxon>
    </lineage>
</organism>
<reference evidence="2" key="1">
    <citation type="journal article" date="2019" name="Int. J. Syst. Evol. Microbiol.">
        <title>The Global Catalogue of Microorganisms (GCM) 10K type strain sequencing project: providing services to taxonomists for standard genome sequencing and annotation.</title>
        <authorList>
            <consortium name="The Broad Institute Genomics Platform"/>
            <consortium name="The Broad Institute Genome Sequencing Center for Infectious Disease"/>
            <person name="Wu L."/>
            <person name="Ma J."/>
        </authorList>
    </citation>
    <scope>NUCLEOTIDE SEQUENCE [LARGE SCALE GENOMIC DNA]</scope>
    <source>
        <strain evidence="2">CGMCC 1.9106</strain>
    </source>
</reference>
<dbReference type="Proteomes" id="UP001596392">
    <property type="component" value="Unassembled WGS sequence"/>
</dbReference>
<keyword evidence="2" id="KW-1185">Reference proteome</keyword>
<dbReference type="EMBL" id="JBHTAC010000046">
    <property type="protein sequence ID" value="MFC7246893.1"/>
    <property type="molecule type" value="Genomic_DNA"/>
</dbReference>
<gene>
    <name evidence="1" type="ORF">ACFQO7_30820</name>
</gene>
<sequence length="279" mass="29414">MTWSTATDVRDLLDAAGEFLRSRPVEHTALLTEAAYLQARPSTAPDQRYGWWREADGEVTGAFLRAPGHAPILSPLPDAAIAALFDALGEPDAVGVDGGLADRVAQAWWAARGDRPVERSRITLYRLDRFTPPAPPPGRARVAGPADRDLLLAWFHDLMAAYPDDPSEAAYVVDDPLDYGGITLWEAADPQGVGRPVAMAGRSRLVAGMVRLSAVHAPGGDDAHADAVFAAACAAARRIADHVLVFAGAAATGVKYRALGFQPVLDRVLLGAPPAAGSS</sequence>
<evidence type="ECO:0000313" key="1">
    <source>
        <dbReference type="EMBL" id="MFC7246893.1"/>
    </source>
</evidence>
<accession>A0ABW2H689</accession>
<proteinExistence type="predicted"/>